<evidence type="ECO:0000313" key="1">
    <source>
        <dbReference type="EMBL" id="CAG8638787.1"/>
    </source>
</evidence>
<proteinExistence type="predicted"/>
<reference evidence="1" key="1">
    <citation type="submission" date="2021-06" db="EMBL/GenBank/DDBJ databases">
        <authorList>
            <person name="Kallberg Y."/>
            <person name="Tangrot J."/>
            <person name="Rosling A."/>
        </authorList>
    </citation>
    <scope>NUCLEOTIDE SEQUENCE</scope>
    <source>
        <strain evidence="1">AZ414A</strain>
    </source>
</reference>
<keyword evidence="2" id="KW-1185">Reference proteome</keyword>
<organism evidence="1 2">
    <name type="scientific">Diversispora eburnea</name>
    <dbReference type="NCBI Taxonomy" id="1213867"/>
    <lineage>
        <taxon>Eukaryota</taxon>
        <taxon>Fungi</taxon>
        <taxon>Fungi incertae sedis</taxon>
        <taxon>Mucoromycota</taxon>
        <taxon>Glomeromycotina</taxon>
        <taxon>Glomeromycetes</taxon>
        <taxon>Diversisporales</taxon>
        <taxon>Diversisporaceae</taxon>
        <taxon>Diversispora</taxon>
    </lineage>
</organism>
<accession>A0A9N9H0P3</accession>
<dbReference type="OrthoDB" id="2481321at2759"/>
<dbReference type="Proteomes" id="UP000789706">
    <property type="component" value="Unassembled WGS sequence"/>
</dbReference>
<dbReference type="EMBL" id="CAJVPK010004686">
    <property type="protein sequence ID" value="CAG8638787.1"/>
    <property type="molecule type" value="Genomic_DNA"/>
</dbReference>
<evidence type="ECO:0000313" key="2">
    <source>
        <dbReference type="Proteomes" id="UP000789706"/>
    </source>
</evidence>
<protein>
    <submittedName>
        <fullName evidence="1">617_t:CDS:1</fullName>
    </submittedName>
</protein>
<name>A0A9N9H0P3_9GLOM</name>
<feature type="non-terminal residue" evidence="1">
    <location>
        <position position="188"/>
    </location>
</feature>
<comment type="caution">
    <text evidence="1">The sequence shown here is derived from an EMBL/GenBank/DDBJ whole genome shotgun (WGS) entry which is preliminary data.</text>
</comment>
<dbReference type="AlphaFoldDB" id="A0A9N9H0P3"/>
<feature type="non-terminal residue" evidence="1">
    <location>
        <position position="1"/>
    </location>
</feature>
<sequence length="188" mass="22468">GFDANELLSQMAENVPKSLETIEIRMDYDNPWIFSADSLRKFFEGWCKGRGGNKKFRVLRLEPMEQQMEQTSRLLSFISKMMGNEHFDVIEEYRIQFDLNIKRILALRFHDVTNIFAVTKYEKPIYTLELKYRVNDKYLCWSIMISNWINNDKKELLMQEDSIIICIIYGDNKNDKESGNKYLHPQTW</sequence>
<gene>
    <name evidence="1" type="ORF">DEBURN_LOCUS11083</name>
</gene>